<dbReference type="InterPro" id="IPR045864">
    <property type="entry name" value="aa-tRNA-synth_II/BPL/LPL"/>
</dbReference>
<evidence type="ECO:0000256" key="15">
    <source>
        <dbReference type="ARBA" id="ARBA00048573"/>
    </source>
</evidence>
<dbReference type="CDD" id="cd02800">
    <property type="entry name" value="tRNA_bind_EcMetRS_like"/>
    <property type="match status" value="1"/>
</dbReference>
<feature type="binding site" evidence="16">
    <location>
        <position position="427"/>
    </location>
    <ligand>
        <name>Mg(2+)</name>
        <dbReference type="ChEBI" id="CHEBI:18420"/>
        <label>2</label>
    </ligand>
</feature>
<evidence type="ECO:0000259" key="20">
    <source>
        <dbReference type="PROSITE" id="PS50862"/>
    </source>
</evidence>
<evidence type="ECO:0000256" key="4">
    <source>
        <dbReference type="ARBA" id="ARBA00011738"/>
    </source>
</evidence>
<comment type="function">
    <text evidence="1">Is required not only for elongation of protein synthesis but also for the initiation of all mRNA translation through initiator tRNA(fMet) aminoacylation.</text>
</comment>
<evidence type="ECO:0000256" key="12">
    <source>
        <dbReference type="ARBA" id="ARBA00022917"/>
    </source>
</evidence>
<dbReference type="GO" id="GO:0006431">
    <property type="term" value="P:methionyl-tRNA aminoacylation"/>
    <property type="evidence" value="ECO:0007669"/>
    <property type="project" value="InterPro"/>
</dbReference>
<dbReference type="InterPro" id="IPR002547">
    <property type="entry name" value="tRNA-bd_dom"/>
</dbReference>
<dbReference type="InterPro" id="IPR044136">
    <property type="entry name" value="Lys-tRNA-ligase_II_N"/>
</dbReference>
<dbReference type="CDD" id="cd00775">
    <property type="entry name" value="LysRS_core"/>
    <property type="match status" value="1"/>
</dbReference>
<sequence>MSNDNVKTPEQEQPELTAEDISEQRQIRRDKLQELRAMGRDPFVQETYDVTAHSKDIKDNYDAMEDQEVAVAGRIMSKRIMGKAAFFDIQDKQGRIQCYVKREDIGTEEYTVFKTYDIGDLVGLKGIVFKTKTDEISIHVQELTLQAKSLQVLPDKWSGLVDTDLRYRQRYVDLIVNSDVRDTFLKRAKVVSTIRRVLEDDYGFLEVETPVLQTIAGGANARPFNTHHNALDFDLHLRISLELPLKRLIVGGLDRVYELGKVFRNEGMDKNHSPEFTSMECYMAYGNQESMMDLMEQIVYKCAMEVNGSPIISYEGKTFDVTPPWNKIDMTESVIKVTGIPFDKIEDDREARERAIAYGMETEEVNKWTRGKIIAEMFDEYCEDIPGLLDGPVFLTGHPVEVSPLAKKDPKDPRITRRFEAYINGWELSNAFSELNDPIDQYERFVEQQRELDLGLDDEAHPMDMDFVNALEVGMPPTGGLGIGVDRLVMLLTDSSTIRDVQLFPVMKPIGLEKAENGDLSKETYDKLTTEKIDFSKVKVEPIFEDMVDFDTFSKSDFRVVKVKNCEEVPKSKKLLKFTLDDGSEKERVILSGIKEYYSAESLIGKTLLAICNLPPRKMMGINSEGMIISAICEYDGEEKLNLIMLDDNIPAGSKLY</sequence>
<name>A0A223AUK0_9FIRM</name>
<proteinExistence type="inferred from homology"/>
<dbReference type="PRINTS" id="PR00982">
    <property type="entry name" value="TRNASYNTHLYS"/>
</dbReference>
<evidence type="ECO:0000256" key="5">
    <source>
        <dbReference type="ARBA" id="ARBA00022490"/>
    </source>
</evidence>
<keyword evidence="13 16" id="KW-0030">Aminoacyl-tRNA synthetase</keyword>
<comment type="subunit">
    <text evidence="4 16">Homodimer.</text>
</comment>
<feature type="binding site" evidence="16">
    <location>
        <position position="420"/>
    </location>
    <ligand>
        <name>Mg(2+)</name>
        <dbReference type="ChEBI" id="CHEBI:18420"/>
        <label>1</label>
    </ligand>
</feature>
<dbReference type="PROSITE" id="PS50862">
    <property type="entry name" value="AA_TRNA_LIGASE_II"/>
    <property type="match status" value="1"/>
</dbReference>
<evidence type="ECO:0000256" key="18">
    <source>
        <dbReference type="RuleBase" id="RU000336"/>
    </source>
</evidence>
<evidence type="ECO:0000256" key="2">
    <source>
        <dbReference type="ARBA" id="ARBA00004496"/>
    </source>
</evidence>
<dbReference type="PROSITE" id="PS50886">
    <property type="entry name" value="TRBD"/>
    <property type="match status" value="1"/>
</dbReference>
<dbReference type="InterPro" id="IPR004495">
    <property type="entry name" value="Met-tRNA-synth_bsu_C"/>
</dbReference>
<accession>A0A223AUK0</accession>
<feature type="region of interest" description="Disordered" evidence="19">
    <location>
        <begin position="1"/>
        <end position="25"/>
    </location>
</feature>
<comment type="catalytic activity">
    <reaction evidence="14">
        <text>tRNA(Met) + L-methionine + ATP = L-methionyl-tRNA(Met) + AMP + diphosphate</text>
        <dbReference type="Rhea" id="RHEA:13481"/>
        <dbReference type="Rhea" id="RHEA-COMP:9667"/>
        <dbReference type="Rhea" id="RHEA-COMP:9698"/>
        <dbReference type="ChEBI" id="CHEBI:30616"/>
        <dbReference type="ChEBI" id="CHEBI:33019"/>
        <dbReference type="ChEBI" id="CHEBI:57844"/>
        <dbReference type="ChEBI" id="CHEBI:78442"/>
        <dbReference type="ChEBI" id="CHEBI:78530"/>
        <dbReference type="ChEBI" id="CHEBI:456215"/>
        <dbReference type="EC" id="6.1.1.10"/>
    </reaction>
</comment>
<dbReference type="InterPro" id="IPR004365">
    <property type="entry name" value="NA-bd_OB_tRNA"/>
</dbReference>
<keyword evidence="9 16" id="KW-0547">Nucleotide-binding</keyword>
<reference evidence="23" key="1">
    <citation type="submission" date="2016-05" db="EMBL/GenBank/DDBJ databases">
        <authorList>
            <person name="Holder M.E."/>
            <person name="Ajami N.J."/>
            <person name="Petrosino J.F."/>
        </authorList>
    </citation>
    <scope>NUCLEOTIDE SEQUENCE [LARGE SCALE GENOMIC DNA]</scope>
    <source>
        <strain evidence="23">ATCC 700696</strain>
    </source>
</reference>
<dbReference type="SUPFAM" id="SSF50249">
    <property type="entry name" value="Nucleic acid-binding proteins"/>
    <property type="match status" value="2"/>
</dbReference>
<protein>
    <recommendedName>
        <fullName evidence="16">Lysine--tRNA ligase</fullName>
        <ecNumber evidence="16">6.1.1.6</ecNumber>
    </recommendedName>
    <alternativeName>
        <fullName evidence="16">Lysyl-tRNA synthetase</fullName>
        <shortName evidence="16">LysRS</shortName>
    </alternativeName>
</protein>
<dbReference type="NCBIfam" id="NF001756">
    <property type="entry name" value="PRK00484.1"/>
    <property type="match status" value="1"/>
</dbReference>
<evidence type="ECO:0000256" key="9">
    <source>
        <dbReference type="ARBA" id="ARBA00022741"/>
    </source>
</evidence>
<feature type="domain" description="TRNA-binding" evidence="21">
    <location>
        <begin position="552"/>
        <end position="657"/>
    </location>
</feature>
<dbReference type="GO" id="GO:0000049">
    <property type="term" value="F:tRNA binding"/>
    <property type="evidence" value="ECO:0007669"/>
    <property type="project" value="UniProtKB-UniRule"/>
</dbReference>
<dbReference type="EMBL" id="CP016199">
    <property type="protein sequence ID" value="ASS38585.1"/>
    <property type="molecule type" value="Genomic_DNA"/>
</dbReference>
<dbReference type="InterPro" id="IPR002313">
    <property type="entry name" value="Lys-tRNA-ligase_II"/>
</dbReference>
<keyword evidence="7 16" id="KW-0436">Ligase</keyword>
<feature type="binding site" evidence="16">
    <location>
        <position position="427"/>
    </location>
    <ligand>
        <name>Mg(2+)</name>
        <dbReference type="ChEBI" id="CHEBI:18420"/>
        <label>1</label>
    </ligand>
</feature>
<dbReference type="GO" id="GO:0005524">
    <property type="term" value="F:ATP binding"/>
    <property type="evidence" value="ECO:0007669"/>
    <property type="project" value="UniProtKB-UniRule"/>
</dbReference>
<dbReference type="InterPro" id="IPR018149">
    <property type="entry name" value="Lys-tRNA-synth_II_C"/>
</dbReference>
<dbReference type="FunFam" id="2.40.50.140:FF:000042">
    <property type="entry name" value="Methionine--tRNA ligase"/>
    <property type="match status" value="1"/>
</dbReference>
<keyword evidence="10 16" id="KW-0067">ATP-binding</keyword>
<keyword evidence="12 16" id="KW-0648">Protein biosynthesis</keyword>
<dbReference type="InterPro" id="IPR004364">
    <property type="entry name" value="Aa-tRNA-synt_II"/>
</dbReference>
<evidence type="ECO:0000256" key="16">
    <source>
        <dbReference type="HAMAP-Rule" id="MF_00252"/>
    </source>
</evidence>
<dbReference type="GO" id="GO:0004825">
    <property type="term" value="F:methionine-tRNA ligase activity"/>
    <property type="evidence" value="ECO:0007669"/>
    <property type="project" value="UniProtKB-EC"/>
</dbReference>
<keyword evidence="23" id="KW-1185">Reference proteome</keyword>
<keyword evidence="5 16" id="KW-0963">Cytoplasm</keyword>
<keyword evidence="8 16" id="KW-0479">Metal-binding</keyword>
<feature type="domain" description="Aminoacyl-transfer RNA synthetases class-II family profile" evidence="20">
    <location>
        <begin position="187"/>
        <end position="509"/>
    </location>
</feature>
<keyword evidence="6 17" id="KW-0820">tRNA-binding</keyword>
<dbReference type="GO" id="GO:0006430">
    <property type="term" value="P:lysyl-tRNA aminoacylation"/>
    <property type="evidence" value="ECO:0007669"/>
    <property type="project" value="UniProtKB-UniRule"/>
</dbReference>
<dbReference type="Pfam" id="PF00152">
    <property type="entry name" value="tRNA-synt_2"/>
    <property type="match status" value="1"/>
</dbReference>
<dbReference type="GO" id="GO:0004824">
    <property type="term" value="F:lysine-tRNA ligase activity"/>
    <property type="evidence" value="ECO:0007669"/>
    <property type="project" value="UniProtKB-UniRule"/>
</dbReference>
<dbReference type="EC" id="6.1.1.6" evidence="16"/>
<dbReference type="PANTHER" id="PTHR42918">
    <property type="entry name" value="LYSYL-TRNA SYNTHETASE"/>
    <property type="match status" value="1"/>
</dbReference>
<evidence type="ECO:0000256" key="7">
    <source>
        <dbReference type="ARBA" id="ARBA00022598"/>
    </source>
</evidence>
<comment type="subcellular location">
    <subcellularLocation>
        <location evidence="2 16">Cytoplasm</location>
    </subcellularLocation>
</comment>
<keyword evidence="11 17" id="KW-0694">RNA-binding</keyword>
<evidence type="ECO:0000256" key="3">
    <source>
        <dbReference type="ARBA" id="ARBA00008226"/>
    </source>
</evidence>
<evidence type="ECO:0000256" key="14">
    <source>
        <dbReference type="ARBA" id="ARBA00047364"/>
    </source>
</evidence>
<dbReference type="Gene3D" id="3.30.930.10">
    <property type="entry name" value="Bira Bifunctional Protein, Domain 2"/>
    <property type="match status" value="1"/>
</dbReference>
<dbReference type="GO" id="GO:0016740">
    <property type="term" value="F:transferase activity"/>
    <property type="evidence" value="ECO:0007669"/>
    <property type="project" value="UniProtKB-ARBA"/>
</dbReference>
<dbReference type="AlphaFoldDB" id="A0A223AUK0"/>
<dbReference type="NCBIfam" id="TIGR00499">
    <property type="entry name" value="lysS_bact"/>
    <property type="match status" value="1"/>
</dbReference>
<dbReference type="Proteomes" id="UP000214689">
    <property type="component" value="Chromosome"/>
</dbReference>
<dbReference type="Pfam" id="PF01336">
    <property type="entry name" value="tRNA_anti-codon"/>
    <property type="match status" value="1"/>
</dbReference>
<dbReference type="SUPFAM" id="SSF55681">
    <property type="entry name" value="Class II aaRS and biotin synthetases"/>
    <property type="match status" value="1"/>
</dbReference>
<dbReference type="HAMAP" id="MF_00252">
    <property type="entry name" value="Lys_tRNA_synth_class2"/>
    <property type="match status" value="1"/>
</dbReference>
<dbReference type="GO" id="GO:0005829">
    <property type="term" value="C:cytosol"/>
    <property type="evidence" value="ECO:0007669"/>
    <property type="project" value="TreeGrafter"/>
</dbReference>
<dbReference type="CDD" id="cd04322">
    <property type="entry name" value="LysRS_N"/>
    <property type="match status" value="1"/>
</dbReference>
<dbReference type="OrthoDB" id="9801152at2"/>
<dbReference type="InterPro" id="IPR006195">
    <property type="entry name" value="aa-tRNA-synth_II"/>
</dbReference>
<evidence type="ECO:0000313" key="23">
    <source>
        <dbReference type="Proteomes" id="UP000214689"/>
    </source>
</evidence>
<comment type="similarity">
    <text evidence="3 16">Belongs to the class-II aminoacyl-tRNA synthetase family.</text>
</comment>
<evidence type="ECO:0000256" key="13">
    <source>
        <dbReference type="ARBA" id="ARBA00023146"/>
    </source>
</evidence>
<dbReference type="FunFam" id="2.40.50.140:FF:000024">
    <property type="entry name" value="Lysine--tRNA ligase"/>
    <property type="match status" value="1"/>
</dbReference>
<keyword evidence="16 18" id="KW-0460">Magnesium</keyword>
<evidence type="ECO:0000313" key="22">
    <source>
        <dbReference type="EMBL" id="ASS38585.1"/>
    </source>
</evidence>
<dbReference type="PANTHER" id="PTHR42918:SF15">
    <property type="entry name" value="LYSINE--TRNA LIGASE, CHLOROPLASTIC_MITOCHONDRIAL"/>
    <property type="match status" value="1"/>
</dbReference>
<evidence type="ECO:0000256" key="17">
    <source>
        <dbReference type="PROSITE-ProRule" id="PRU00209"/>
    </source>
</evidence>
<dbReference type="RefSeq" id="WP_094234780.1">
    <property type="nucleotide sequence ID" value="NZ_CP016199.1"/>
</dbReference>
<dbReference type="GO" id="GO:0140096">
    <property type="term" value="F:catalytic activity, acting on a protein"/>
    <property type="evidence" value="ECO:0007669"/>
    <property type="project" value="UniProtKB-ARBA"/>
</dbReference>
<comment type="cofactor">
    <cofactor evidence="16 18">
        <name>Mg(2+)</name>
        <dbReference type="ChEBI" id="CHEBI:18420"/>
    </cofactor>
    <text evidence="16 18">Binds 3 Mg(2+) ions per subunit.</text>
</comment>
<dbReference type="Pfam" id="PF01588">
    <property type="entry name" value="tRNA_bind"/>
    <property type="match status" value="1"/>
</dbReference>
<evidence type="ECO:0000256" key="19">
    <source>
        <dbReference type="SAM" id="MobiDB-lite"/>
    </source>
</evidence>
<dbReference type="NCBIfam" id="TIGR00399">
    <property type="entry name" value="metG_C_term"/>
    <property type="match status" value="1"/>
</dbReference>
<evidence type="ECO:0000256" key="10">
    <source>
        <dbReference type="ARBA" id="ARBA00022840"/>
    </source>
</evidence>
<dbReference type="InterPro" id="IPR012340">
    <property type="entry name" value="NA-bd_OB-fold"/>
</dbReference>
<evidence type="ECO:0000259" key="21">
    <source>
        <dbReference type="PROSITE" id="PS50886"/>
    </source>
</evidence>
<gene>
    <name evidence="16" type="primary">lysS</name>
    <name evidence="22" type="ORF">AXF17_08225</name>
</gene>
<evidence type="ECO:0000256" key="8">
    <source>
        <dbReference type="ARBA" id="ARBA00022723"/>
    </source>
</evidence>
<dbReference type="GO" id="GO:0000287">
    <property type="term" value="F:magnesium ion binding"/>
    <property type="evidence" value="ECO:0007669"/>
    <property type="project" value="UniProtKB-UniRule"/>
</dbReference>
<comment type="catalytic activity">
    <reaction evidence="15 16 18">
        <text>tRNA(Lys) + L-lysine + ATP = L-lysyl-tRNA(Lys) + AMP + diphosphate</text>
        <dbReference type="Rhea" id="RHEA:20792"/>
        <dbReference type="Rhea" id="RHEA-COMP:9696"/>
        <dbReference type="Rhea" id="RHEA-COMP:9697"/>
        <dbReference type="ChEBI" id="CHEBI:30616"/>
        <dbReference type="ChEBI" id="CHEBI:32551"/>
        <dbReference type="ChEBI" id="CHEBI:33019"/>
        <dbReference type="ChEBI" id="CHEBI:78442"/>
        <dbReference type="ChEBI" id="CHEBI:78529"/>
        <dbReference type="ChEBI" id="CHEBI:456215"/>
        <dbReference type="EC" id="6.1.1.6"/>
    </reaction>
</comment>
<evidence type="ECO:0000256" key="11">
    <source>
        <dbReference type="ARBA" id="ARBA00022884"/>
    </source>
</evidence>
<evidence type="ECO:0000256" key="6">
    <source>
        <dbReference type="ARBA" id="ARBA00022555"/>
    </source>
</evidence>
<evidence type="ECO:0000256" key="1">
    <source>
        <dbReference type="ARBA" id="ARBA00003314"/>
    </source>
</evidence>
<organism evidence="22 23">
    <name type="scientific">Mogibacterium pumilum</name>
    <dbReference type="NCBI Taxonomy" id="86332"/>
    <lineage>
        <taxon>Bacteria</taxon>
        <taxon>Bacillati</taxon>
        <taxon>Bacillota</taxon>
        <taxon>Clostridia</taxon>
        <taxon>Peptostreptococcales</taxon>
        <taxon>Anaerovoracaceae</taxon>
        <taxon>Mogibacterium</taxon>
    </lineage>
</organism>
<dbReference type="Gene3D" id="2.40.50.140">
    <property type="entry name" value="Nucleic acid-binding proteins"/>
    <property type="match status" value="2"/>
</dbReference>